<protein>
    <submittedName>
        <fullName evidence="2">Uncharacterized protein</fullName>
    </submittedName>
</protein>
<evidence type="ECO:0000313" key="3">
    <source>
        <dbReference type="Proteomes" id="UP000660262"/>
    </source>
</evidence>
<keyword evidence="3" id="KW-1185">Reference proteome</keyword>
<dbReference type="EMBL" id="BNJQ01000013">
    <property type="protein sequence ID" value="GHP06658.1"/>
    <property type="molecule type" value="Genomic_DNA"/>
</dbReference>
<feature type="transmembrane region" description="Helical" evidence="1">
    <location>
        <begin position="43"/>
        <end position="64"/>
    </location>
</feature>
<feature type="transmembrane region" description="Helical" evidence="1">
    <location>
        <begin position="12"/>
        <end position="31"/>
    </location>
</feature>
<evidence type="ECO:0000313" key="2">
    <source>
        <dbReference type="EMBL" id="GHP06658.1"/>
    </source>
</evidence>
<sequence length="392" mass="41909">MSLSSLVSSQQAWLFVGLLFWQSGFAFVASLGTHLLHWSWESLFASLFFALSQIPLSCTLWRLVADAWRRPSRQSPPKLLNVVLPVVRQVIYAMATCTTGALAGAAASAHPRAGAAACLLWFYRRRAHLSCAHVPVVNVSRWRHVKASLPSAAREALVCALAVGAASTLLGRGPFRSTFTALIVVLCADIGRVLAYVVRLEPHRLDVSTSDDDRMKPFVSTPLAAALSSEPAVGDGAAAIARILAYRDFATKCEQSLSWRSSNVFTRGSWDPACAAAMCAPRALAKQLKESPSRQPGACDAVAASYGARAAASLCRASLREDVLGLAQLSKDESVALVMKQLREMLALVAQAQRVVKSETAGSSPQLDSLADELTLAVGTILEAFRGCDLSL</sequence>
<keyword evidence="1" id="KW-1133">Transmembrane helix</keyword>
<organism evidence="2 3">
    <name type="scientific">Pycnococcus provasolii</name>
    <dbReference type="NCBI Taxonomy" id="41880"/>
    <lineage>
        <taxon>Eukaryota</taxon>
        <taxon>Viridiplantae</taxon>
        <taxon>Chlorophyta</taxon>
        <taxon>Pseudoscourfieldiophyceae</taxon>
        <taxon>Pseudoscourfieldiales</taxon>
        <taxon>Pycnococcaceae</taxon>
        <taxon>Pycnococcus</taxon>
    </lineage>
</organism>
<keyword evidence="1" id="KW-0472">Membrane</keyword>
<name>A0A830HIG8_9CHLO</name>
<gene>
    <name evidence="2" type="ORF">PPROV_000540300</name>
</gene>
<reference evidence="2" key="1">
    <citation type="submission" date="2020-10" db="EMBL/GenBank/DDBJ databases">
        <title>Unveiling of a novel bifunctional photoreceptor, Dualchrome1, isolated from a cosmopolitan green alga.</title>
        <authorList>
            <person name="Suzuki S."/>
            <person name="Kawachi M."/>
        </authorList>
    </citation>
    <scope>NUCLEOTIDE SEQUENCE</scope>
    <source>
        <strain evidence="2">NIES 2893</strain>
    </source>
</reference>
<proteinExistence type="predicted"/>
<evidence type="ECO:0000256" key="1">
    <source>
        <dbReference type="SAM" id="Phobius"/>
    </source>
</evidence>
<comment type="caution">
    <text evidence="2">The sequence shown here is derived from an EMBL/GenBank/DDBJ whole genome shotgun (WGS) entry which is preliminary data.</text>
</comment>
<accession>A0A830HIG8</accession>
<dbReference type="AlphaFoldDB" id="A0A830HIG8"/>
<keyword evidence="1" id="KW-0812">Transmembrane</keyword>
<dbReference type="Proteomes" id="UP000660262">
    <property type="component" value="Unassembled WGS sequence"/>
</dbReference>